<evidence type="ECO:0000313" key="2">
    <source>
        <dbReference type="EMBL" id="GMN43374.1"/>
    </source>
</evidence>
<accession>A0AA88DI37</accession>
<evidence type="ECO:0000256" key="1">
    <source>
        <dbReference type="SAM" id="MobiDB-lite"/>
    </source>
</evidence>
<name>A0AA88DI37_FICCA</name>
<gene>
    <name evidence="2" type="ORF">TIFTF001_012589</name>
</gene>
<feature type="region of interest" description="Disordered" evidence="1">
    <location>
        <begin position="65"/>
        <end position="88"/>
    </location>
</feature>
<reference evidence="2" key="1">
    <citation type="submission" date="2023-07" db="EMBL/GenBank/DDBJ databases">
        <title>draft genome sequence of fig (Ficus carica).</title>
        <authorList>
            <person name="Takahashi T."/>
            <person name="Nishimura K."/>
        </authorList>
    </citation>
    <scope>NUCLEOTIDE SEQUENCE</scope>
</reference>
<dbReference type="EMBL" id="BTGU01000016">
    <property type="protein sequence ID" value="GMN43374.1"/>
    <property type="molecule type" value="Genomic_DNA"/>
</dbReference>
<feature type="compositionally biased region" description="Gly residues" evidence="1">
    <location>
        <begin position="67"/>
        <end position="88"/>
    </location>
</feature>
<protein>
    <submittedName>
        <fullName evidence="2">Uncharacterized protein</fullName>
    </submittedName>
</protein>
<sequence length="88" mass="8823">MGARGREDGGILPLGDFGQGEGISPFGDFLVRGGRATADGGSGEGGWGDFFHLAISWAGRGRRRIEGSGGQGVGRWGLREGGGGSMGG</sequence>
<keyword evidence="3" id="KW-1185">Reference proteome</keyword>
<comment type="caution">
    <text evidence="2">The sequence shown here is derived from an EMBL/GenBank/DDBJ whole genome shotgun (WGS) entry which is preliminary data.</text>
</comment>
<evidence type="ECO:0000313" key="3">
    <source>
        <dbReference type="Proteomes" id="UP001187192"/>
    </source>
</evidence>
<proteinExistence type="predicted"/>
<dbReference type="Proteomes" id="UP001187192">
    <property type="component" value="Unassembled WGS sequence"/>
</dbReference>
<dbReference type="AlphaFoldDB" id="A0AA88DI37"/>
<organism evidence="2 3">
    <name type="scientific">Ficus carica</name>
    <name type="common">Common fig</name>
    <dbReference type="NCBI Taxonomy" id="3494"/>
    <lineage>
        <taxon>Eukaryota</taxon>
        <taxon>Viridiplantae</taxon>
        <taxon>Streptophyta</taxon>
        <taxon>Embryophyta</taxon>
        <taxon>Tracheophyta</taxon>
        <taxon>Spermatophyta</taxon>
        <taxon>Magnoliopsida</taxon>
        <taxon>eudicotyledons</taxon>
        <taxon>Gunneridae</taxon>
        <taxon>Pentapetalae</taxon>
        <taxon>rosids</taxon>
        <taxon>fabids</taxon>
        <taxon>Rosales</taxon>
        <taxon>Moraceae</taxon>
        <taxon>Ficeae</taxon>
        <taxon>Ficus</taxon>
    </lineage>
</organism>